<name>A0A8T1ACW6_9STRA</name>
<sequence>MAKRGFGPSSFDNEGDRLRRDLAPVSAGASPDEVTALEATS</sequence>
<dbReference type="EMBL" id="RCMK01002689">
    <property type="protein sequence ID" value="KAG2879210.1"/>
    <property type="molecule type" value="Genomic_DNA"/>
</dbReference>
<organism evidence="2 3">
    <name type="scientific">Phytophthora cactorum</name>
    <dbReference type="NCBI Taxonomy" id="29920"/>
    <lineage>
        <taxon>Eukaryota</taxon>
        <taxon>Sar</taxon>
        <taxon>Stramenopiles</taxon>
        <taxon>Oomycota</taxon>
        <taxon>Peronosporomycetes</taxon>
        <taxon>Peronosporales</taxon>
        <taxon>Peronosporaceae</taxon>
        <taxon>Phytophthora</taxon>
    </lineage>
</organism>
<dbReference type="AlphaFoldDB" id="A0A8T1ACW6"/>
<dbReference type="Proteomes" id="UP000736787">
    <property type="component" value="Unassembled WGS sequence"/>
</dbReference>
<evidence type="ECO:0000313" key="2">
    <source>
        <dbReference type="EMBL" id="KAG2879210.1"/>
    </source>
</evidence>
<evidence type="ECO:0000256" key="1">
    <source>
        <dbReference type="SAM" id="MobiDB-lite"/>
    </source>
</evidence>
<protein>
    <submittedName>
        <fullName evidence="2">Uncharacterized protein</fullName>
    </submittedName>
</protein>
<gene>
    <name evidence="2" type="ORF">PC117_g26803</name>
</gene>
<accession>A0A8T1ACW6</accession>
<comment type="caution">
    <text evidence="2">The sequence shown here is derived from an EMBL/GenBank/DDBJ whole genome shotgun (WGS) entry which is preliminary data.</text>
</comment>
<reference evidence="2" key="1">
    <citation type="submission" date="2018-10" db="EMBL/GenBank/DDBJ databases">
        <title>Effector identification in a new, highly contiguous assembly of the strawberry crown rot pathogen Phytophthora cactorum.</title>
        <authorList>
            <person name="Armitage A.D."/>
            <person name="Nellist C.F."/>
            <person name="Bates H."/>
            <person name="Vickerstaff R.J."/>
            <person name="Harrison R.J."/>
        </authorList>
    </citation>
    <scope>NUCLEOTIDE SEQUENCE</scope>
    <source>
        <strain evidence="2">4040</strain>
    </source>
</reference>
<feature type="region of interest" description="Disordered" evidence="1">
    <location>
        <begin position="1"/>
        <end position="41"/>
    </location>
</feature>
<proteinExistence type="predicted"/>
<evidence type="ECO:0000313" key="3">
    <source>
        <dbReference type="Proteomes" id="UP000736787"/>
    </source>
</evidence>